<dbReference type="InterPro" id="IPR049577">
    <property type="entry name" value="GMPP_N"/>
</dbReference>
<dbReference type="PANTHER" id="PTHR46390">
    <property type="entry name" value="MANNOSE-1-PHOSPHATE GUANYLYLTRANSFERASE"/>
    <property type="match status" value="1"/>
</dbReference>
<dbReference type="SUPFAM" id="SSF53448">
    <property type="entry name" value="Nucleotide-diphospho-sugar transferases"/>
    <property type="match status" value="1"/>
</dbReference>
<keyword evidence="5" id="KW-0547">Nucleotide-binding</keyword>
<evidence type="ECO:0000313" key="10">
    <source>
        <dbReference type="EMBL" id="SDC57518.1"/>
    </source>
</evidence>
<keyword evidence="3 10" id="KW-0808">Transferase</keyword>
<gene>
    <name evidence="10" type="ORF">SAMN04488597_10929</name>
</gene>
<comment type="similarity">
    <text evidence="1">Belongs to the mannose-6-phosphate isomerase type 2 family.</text>
</comment>
<name>A0A1G6MPK2_9FIRM</name>
<accession>A0A1G6MPK2</accession>
<dbReference type="Gene3D" id="3.90.550.10">
    <property type="entry name" value="Spore Coat Polysaccharide Biosynthesis Protein SpsA, Chain A"/>
    <property type="match status" value="1"/>
</dbReference>
<dbReference type="Proteomes" id="UP000324896">
    <property type="component" value="Unassembled WGS sequence"/>
</dbReference>
<dbReference type="Pfam" id="PF22640">
    <property type="entry name" value="ManC_GMP_beta-helix"/>
    <property type="match status" value="1"/>
</dbReference>
<dbReference type="EMBL" id="FMYT01000009">
    <property type="protein sequence ID" value="SDC57518.1"/>
    <property type="molecule type" value="Genomic_DNA"/>
</dbReference>
<dbReference type="InterPro" id="IPR005835">
    <property type="entry name" value="NTP_transferase_dom"/>
</dbReference>
<dbReference type="EC" id="2.7.7.13" evidence="2"/>
<dbReference type="AlphaFoldDB" id="A0A1G6MPK2"/>
<evidence type="ECO:0000256" key="5">
    <source>
        <dbReference type="ARBA" id="ARBA00022741"/>
    </source>
</evidence>
<evidence type="ECO:0000256" key="1">
    <source>
        <dbReference type="ARBA" id="ARBA00006115"/>
    </source>
</evidence>
<keyword evidence="4 10" id="KW-0548">Nucleotidyltransferase</keyword>
<dbReference type="FunFam" id="3.90.550.10:FF:000046">
    <property type="entry name" value="Mannose-1-phosphate guanylyltransferase (GDP)"/>
    <property type="match status" value="1"/>
</dbReference>
<dbReference type="RefSeq" id="WP_149796747.1">
    <property type="nucleotide sequence ID" value="NZ_FMYT01000009.1"/>
</dbReference>
<dbReference type="InterPro" id="IPR051161">
    <property type="entry name" value="Mannose-6P_isomerase_type2"/>
</dbReference>
<reference evidence="10 11" key="1">
    <citation type="submission" date="2016-10" db="EMBL/GenBank/DDBJ databases">
        <authorList>
            <person name="Varghese N."/>
            <person name="Submissions S."/>
        </authorList>
    </citation>
    <scope>NUCLEOTIDE SEQUENCE [LARGE SCALE GENOMIC DNA]</scope>
    <source>
        <strain evidence="10 11">WG10</strain>
    </source>
</reference>
<evidence type="ECO:0000313" key="11">
    <source>
        <dbReference type="Proteomes" id="UP000324896"/>
    </source>
</evidence>
<dbReference type="GO" id="GO:0004475">
    <property type="term" value="F:mannose-1-phosphate guanylyltransferase (GTP) activity"/>
    <property type="evidence" value="ECO:0007669"/>
    <property type="project" value="UniProtKB-EC"/>
</dbReference>
<feature type="domain" description="MannoseP isomerase/GMP-like beta-helix" evidence="9">
    <location>
        <begin position="295"/>
        <end position="345"/>
    </location>
</feature>
<dbReference type="SUPFAM" id="SSF159283">
    <property type="entry name" value="Guanosine diphospho-D-mannose pyrophosphorylase/mannose-6-phosphate isomerase linker domain"/>
    <property type="match status" value="1"/>
</dbReference>
<evidence type="ECO:0000256" key="2">
    <source>
        <dbReference type="ARBA" id="ARBA00012387"/>
    </source>
</evidence>
<evidence type="ECO:0000259" key="9">
    <source>
        <dbReference type="Pfam" id="PF22640"/>
    </source>
</evidence>
<dbReference type="PANTHER" id="PTHR46390:SF1">
    <property type="entry name" value="MANNOSE-1-PHOSPHATE GUANYLYLTRANSFERASE"/>
    <property type="match status" value="1"/>
</dbReference>
<evidence type="ECO:0000256" key="4">
    <source>
        <dbReference type="ARBA" id="ARBA00022695"/>
    </source>
</evidence>
<dbReference type="CDD" id="cd02509">
    <property type="entry name" value="GDP-M1P_Guanylyltransferase"/>
    <property type="match status" value="1"/>
</dbReference>
<evidence type="ECO:0000256" key="7">
    <source>
        <dbReference type="ARBA" id="ARBA00047343"/>
    </source>
</evidence>
<evidence type="ECO:0000256" key="6">
    <source>
        <dbReference type="ARBA" id="ARBA00023134"/>
    </source>
</evidence>
<comment type="catalytic activity">
    <reaction evidence="7">
        <text>alpha-D-mannose 1-phosphate + GTP + H(+) = GDP-alpha-D-mannose + diphosphate</text>
        <dbReference type="Rhea" id="RHEA:15229"/>
        <dbReference type="ChEBI" id="CHEBI:15378"/>
        <dbReference type="ChEBI" id="CHEBI:33019"/>
        <dbReference type="ChEBI" id="CHEBI:37565"/>
        <dbReference type="ChEBI" id="CHEBI:57527"/>
        <dbReference type="ChEBI" id="CHEBI:58409"/>
        <dbReference type="EC" id="2.7.7.13"/>
    </reaction>
</comment>
<dbReference type="InterPro" id="IPR054566">
    <property type="entry name" value="ManC/GMP-like_b-helix"/>
</dbReference>
<protein>
    <recommendedName>
        <fullName evidence="2">mannose-1-phosphate guanylyltransferase</fullName>
        <ecNumber evidence="2">2.7.7.13</ecNumber>
    </recommendedName>
</protein>
<feature type="domain" description="Nucleotidyl transferase" evidence="8">
    <location>
        <begin position="4"/>
        <end position="286"/>
    </location>
</feature>
<organism evidence="10 11">
    <name type="scientific">Halanaerobium congolense</name>
    <dbReference type="NCBI Taxonomy" id="54121"/>
    <lineage>
        <taxon>Bacteria</taxon>
        <taxon>Bacillati</taxon>
        <taxon>Bacillota</taxon>
        <taxon>Clostridia</taxon>
        <taxon>Halanaerobiales</taxon>
        <taxon>Halanaerobiaceae</taxon>
        <taxon>Halanaerobium</taxon>
    </lineage>
</organism>
<dbReference type="InterPro" id="IPR029044">
    <property type="entry name" value="Nucleotide-diphossugar_trans"/>
</dbReference>
<evidence type="ECO:0000256" key="3">
    <source>
        <dbReference type="ARBA" id="ARBA00022679"/>
    </source>
</evidence>
<keyword evidence="6" id="KW-0342">GTP-binding</keyword>
<dbReference type="Pfam" id="PF00483">
    <property type="entry name" value="NTP_transferase"/>
    <property type="match status" value="1"/>
</dbReference>
<dbReference type="GO" id="GO:0009298">
    <property type="term" value="P:GDP-mannose biosynthetic process"/>
    <property type="evidence" value="ECO:0007669"/>
    <property type="project" value="TreeGrafter"/>
</dbReference>
<dbReference type="GO" id="GO:0005525">
    <property type="term" value="F:GTP binding"/>
    <property type="evidence" value="ECO:0007669"/>
    <property type="project" value="UniProtKB-KW"/>
</dbReference>
<evidence type="ECO:0000259" key="8">
    <source>
        <dbReference type="Pfam" id="PF00483"/>
    </source>
</evidence>
<sequence>MITALIMAGGEGTRFWPLSRKDHPKQFLKLNDNQKTMLQETVERINELVPLEQVFIATNEAYQKAIKKQLDGIPEENIIVEPMKRNTAACIGLSSVVIEDKYPGSTMIVLPADHLIKDQKRFVDILRKSIMTAATGQNLVTIGIEPTHPETGYGYIHFGDKLHTIDGDQVFEVQNFTEKPDLSTAKEFLEEGTYLWNSGMFIWQLSSILSNIEEHLPEMYESLKRIKNALGTDLAKKVIKDEFENMQSVSIDYGIMEKADDIFVIPGSFGWDDLGSWPALERVKKVDADGNVVIGKHYGIDTTNSIIHSPNKVVTTIGLDDVVIVDTEDAILICDKKRAQEVKEIRNILEAEGLEDCL</sequence>
<proteinExistence type="inferred from homology"/>